<dbReference type="Pfam" id="PF12796">
    <property type="entry name" value="Ank_2"/>
    <property type="match status" value="4"/>
</dbReference>
<keyword evidence="2 3" id="KW-0040">ANK repeat</keyword>
<evidence type="ECO:0008006" key="9">
    <source>
        <dbReference type="Google" id="ProtNLM"/>
    </source>
</evidence>
<keyword evidence="1" id="KW-0677">Repeat</keyword>
<dbReference type="EMBL" id="CAJSTJ010000099">
    <property type="protein sequence ID" value="CAG7556443.1"/>
    <property type="molecule type" value="Genomic_DNA"/>
</dbReference>
<accession>A0A8J2IGD7</accession>
<feature type="repeat" description="ANK" evidence="3">
    <location>
        <begin position="1413"/>
        <end position="1446"/>
    </location>
</feature>
<evidence type="ECO:0000256" key="3">
    <source>
        <dbReference type="PROSITE-ProRule" id="PRU00023"/>
    </source>
</evidence>
<feature type="repeat" description="ANK" evidence="3">
    <location>
        <begin position="1447"/>
        <end position="1479"/>
    </location>
</feature>
<feature type="compositionally biased region" description="Acidic residues" evidence="4">
    <location>
        <begin position="214"/>
        <end position="227"/>
    </location>
</feature>
<dbReference type="Proteomes" id="UP000693738">
    <property type="component" value="Unassembled WGS sequence"/>
</dbReference>
<feature type="region of interest" description="Disordered" evidence="4">
    <location>
        <begin position="208"/>
        <end position="235"/>
    </location>
</feature>
<feature type="repeat" description="ANK" evidence="3">
    <location>
        <begin position="1347"/>
        <end position="1379"/>
    </location>
</feature>
<feature type="repeat" description="ANK" evidence="3">
    <location>
        <begin position="1174"/>
        <end position="1206"/>
    </location>
</feature>
<evidence type="ECO:0000259" key="6">
    <source>
        <dbReference type="Pfam" id="PF24883"/>
    </source>
</evidence>
<dbReference type="PROSITE" id="PS50297">
    <property type="entry name" value="ANK_REP_REGION"/>
    <property type="match status" value="11"/>
</dbReference>
<organism evidence="7 8">
    <name type="scientific">Fusarium equiseti</name>
    <name type="common">Fusarium scirpi</name>
    <dbReference type="NCBI Taxonomy" id="61235"/>
    <lineage>
        <taxon>Eukaryota</taxon>
        <taxon>Fungi</taxon>
        <taxon>Dikarya</taxon>
        <taxon>Ascomycota</taxon>
        <taxon>Pezizomycotina</taxon>
        <taxon>Sordariomycetes</taxon>
        <taxon>Hypocreomycetidae</taxon>
        <taxon>Hypocreales</taxon>
        <taxon>Nectriaceae</taxon>
        <taxon>Fusarium</taxon>
        <taxon>Fusarium incarnatum-equiseti species complex</taxon>
    </lineage>
</organism>
<proteinExistence type="predicted"/>
<dbReference type="InterPro" id="IPR056884">
    <property type="entry name" value="NPHP3-like_N"/>
</dbReference>
<evidence type="ECO:0000256" key="2">
    <source>
        <dbReference type="ARBA" id="ARBA00023043"/>
    </source>
</evidence>
<feature type="repeat" description="ANK" evidence="3">
    <location>
        <begin position="1314"/>
        <end position="1346"/>
    </location>
</feature>
<sequence>MMDSGGVGPALIHSDYTVGWICALPKELVAATAMLDQRHPDLPKPASDINAYTLGSIGGHNVVLCCLPKGMIGNVPAATIASHLVTTFPSIKLGLLVGIGGGVPSNKVRLGDIVVSTASGTFPGVVKWDSGKAHGSGKFERIGSLNNPPQALLTALSKLITQHGLVGSAIPRFLKEVEYKWPRLAAKAMRTESLKDVLFKGTYNHVIEPKNEGDAGDEDQEEDEEEQESCHLCDKSMSVKRKPREMLVHYGLIASGDKLIKDAATRNQLNRDLGGHVLCIEMEAAGIMNNFPCLVVRGICDYADSHKNKDWQEHAALVAAAFTKELLQYVQASDVETERPMKELVQIASKTHEDVGQVKYAQTRIRENTILQWLTTLEYGLEQSQILSLRQSGTGNWFFDRKEFKDWMSASKQILFCEGIPGAGKTILTSTVIDHLTSKYQEDPNIGIAYGFCNFQRQNDQIVDRFLASLLKQLIGKLPLLPQHVVALYDKHEKRRTRPGTKEIVHAIEKTMSKLSQVFILIDALDEYGTADSSRNRLLQHLGQLQQQFELNVFTTSRFDSSISSQIEKAFEGFIRMEIRADKKDIETYVTGRLDVLPPTVHENPHLRADIINGVADSVNGMFLLAQVYINLLRDQNSETEIRLQLEAFATRKGLGEDGRISALSVAYKETMERINQQHSKHANLAKQVLLWLTYARRELTVEELQHALATSSLQRHVSHADLPYRERLVSVCAGLVAIDEARNIIGLVHYTIQEYLNKNPDELFPFSERDISMACLAYVSINTAHDFDTRFKGFPILHCPCYEYAAKHWGDHALQSSVPDDKLIAFFNKNPSLADSFSYTSMTGGFPEKTGRATMLHFAAYFGLASLTSTLLESGVEVDGCIPSMKTRLPNTEELGNINFLFRSWRLGPHADLFLSESGQLLVRRTPLSYAAERGHTTTTRALLEGKANPNLDISGTSEESHKPLSCAVRNGHEDVVRMLLEWGAEDIQIDFLQAAELGYDAIVRMLVEGGAEVNYQHSHSSGNFKRFVGRTAISLAAENGHEGVVRYLVEQGADGTLRDRKGRIPLLLAAGAGNQVIFDLLFEVSGDGVGSTDYEGDTALCYAAMSGNESMVSYLIGKGFDPNPKLESEGEPLEGCTPLWYAVKGGHTSIVKLLLAQGADPDSQSQRTSWHQGRTPVAIAVQEGYKDIVCLLLDQGARLESEVIIGDDIGKTALSFAVDRTREAIVEILLRHGANPDPSGFIGNPHAAPFSLAARRGLQRSEKLLLEAGVTQIDVPDNKGRTPLSYMAGNGHDENVRLLLEKGAENDSSDLEGRTPLSFAAEHGHTRICQMLFEQGADPDFADYRERTPLHYAAEDGHLATVQFLVGKEVNLNSKSLWTYTPLSRAARMGHADVVCLLIDSGAQIDGKDREGRSPLSIAAECDNSENILSLLIENGADVDSKDSIRRTPLAHAVLGNYEENVRLLVRGGANVHSKDARGETPISLAKAYPSILKVLLEEAQGRPRFKRHKAAYQCSSKD</sequence>
<dbReference type="InterPro" id="IPR050889">
    <property type="entry name" value="Dendritic_Spine_Reg/Scaffold"/>
</dbReference>
<protein>
    <recommendedName>
        <fullName evidence="9">Nucleoside phosphorylase domain-containing protein</fullName>
    </recommendedName>
</protein>
<reference evidence="7" key="1">
    <citation type="submission" date="2021-05" db="EMBL/GenBank/DDBJ databases">
        <authorList>
            <person name="Khan N."/>
        </authorList>
    </citation>
    <scope>NUCLEOTIDE SEQUENCE</scope>
</reference>
<feature type="domain" description="GPI inositol-deacylase winged helix" evidence="5">
    <location>
        <begin position="678"/>
        <end position="760"/>
    </location>
</feature>
<evidence type="ECO:0000256" key="1">
    <source>
        <dbReference type="ARBA" id="ARBA00022737"/>
    </source>
</evidence>
<feature type="repeat" description="ANK" evidence="3">
    <location>
        <begin position="961"/>
        <end position="987"/>
    </location>
</feature>
<dbReference type="PROSITE" id="PS50088">
    <property type="entry name" value="ANK_REPEAT"/>
    <property type="match status" value="12"/>
</dbReference>
<evidence type="ECO:0000259" key="5">
    <source>
        <dbReference type="Pfam" id="PF22939"/>
    </source>
</evidence>
<dbReference type="Pfam" id="PF24883">
    <property type="entry name" value="NPHP3_N"/>
    <property type="match status" value="1"/>
</dbReference>
<evidence type="ECO:0000313" key="8">
    <source>
        <dbReference type="Proteomes" id="UP000693738"/>
    </source>
</evidence>
<evidence type="ECO:0000313" key="7">
    <source>
        <dbReference type="EMBL" id="CAG7556443.1"/>
    </source>
</evidence>
<feature type="domain" description="Nephrocystin 3-like N-terminal" evidence="6">
    <location>
        <begin position="393"/>
        <end position="558"/>
    </location>
</feature>
<dbReference type="Pfam" id="PF22939">
    <property type="entry name" value="WHD_GPIID"/>
    <property type="match status" value="1"/>
</dbReference>
<feature type="repeat" description="ANK" evidence="3">
    <location>
        <begin position="1136"/>
        <end position="1168"/>
    </location>
</feature>
<name>A0A8J2IGD7_FUSEQ</name>
<dbReference type="InterPro" id="IPR054471">
    <property type="entry name" value="GPIID_WHD"/>
</dbReference>
<dbReference type="PANTHER" id="PTHR24166">
    <property type="entry name" value="ROLLING PEBBLES, ISOFORM B"/>
    <property type="match status" value="1"/>
</dbReference>
<evidence type="ECO:0000256" key="4">
    <source>
        <dbReference type="SAM" id="MobiDB-lite"/>
    </source>
</evidence>
<feature type="repeat" description="ANK" evidence="3">
    <location>
        <begin position="1097"/>
        <end position="1129"/>
    </location>
</feature>
<comment type="caution">
    <text evidence="7">The sequence shown here is derived from an EMBL/GenBank/DDBJ whole genome shotgun (WGS) entry which is preliminary data.</text>
</comment>
<feature type="repeat" description="ANK" evidence="3">
    <location>
        <begin position="1281"/>
        <end position="1313"/>
    </location>
</feature>
<gene>
    <name evidence="7" type="ORF">FEQUK3_LOCUS2138</name>
</gene>
<feature type="repeat" description="ANK" evidence="3">
    <location>
        <begin position="1030"/>
        <end position="1062"/>
    </location>
</feature>
<dbReference type="Pfam" id="PF00023">
    <property type="entry name" value="Ank"/>
    <property type="match status" value="3"/>
</dbReference>
<dbReference type="InterPro" id="IPR002110">
    <property type="entry name" value="Ankyrin_rpt"/>
</dbReference>
<feature type="repeat" description="ANK" evidence="3">
    <location>
        <begin position="1380"/>
        <end position="1412"/>
    </location>
</feature>
<feature type="repeat" description="ANK" evidence="3">
    <location>
        <begin position="1211"/>
        <end position="1243"/>
    </location>
</feature>
<dbReference type="SMART" id="SM00248">
    <property type="entry name" value="ANK"/>
    <property type="match status" value="15"/>
</dbReference>
<dbReference type="PANTHER" id="PTHR24166:SF48">
    <property type="entry name" value="PROTEIN VAPYRIN"/>
    <property type="match status" value="1"/>
</dbReference>